<evidence type="ECO:0000256" key="6">
    <source>
        <dbReference type="ARBA" id="ARBA00022723"/>
    </source>
</evidence>
<dbReference type="SUPFAM" id="SSF64484">
    <property type="entry name" value="beta and beta-prime subunits of DNA dependent RNA-polymerase"/>
    <property type="match status" value="1"/>
</dbReference>
<keyword evidence="6" id="KW-0479">Metal-binding</keyword>
<dbReference type="AlphaFoldDB" id="A0A6A3CDV9"/>
<keyword evidence="12" id="KW-1185">Reference proteome</keyword>
<dbReference type="PANTHER" id="PTHR19376">
    <property type="entry name" value="DNA-DIRECTED RNA POLYMERASE"/>
    <property type="match status" value="1"/>
</dbReference>
<keyword evidence="7" id="KW-0862">Zinc</keyword>
<feature type="domain" description="RNA polymerase Rpb1" evidence="9">
    <location>
        <begin position="55"/>
        <end position="264"/>
    </location>
</feature>
<protein>
    <recommendedName>
        <fullName evidence="2">DNA-directed RNA polymerase</fullName>
        <ecNumber evidence="2">2.7.7.6</ecNumber>
    </recommendedName>
</protein>
<evidence type="ECO:0000259" key="10">
    <source>
        <dbReference type="Pfam" id="PF05000"/>
    </source>
</evidence>
<evidence type="ECO:0000313" key="12">
    <source>
        <dbReference type="Proteomes" id="UP000436088"/>
    </source>
</evidence>
<evidence type="ECO:0000256" key="5">
    <source>
        <dbReference type="ARBA" id="ARBA00022695"/>
    </source>
</evidence>
<dbReference type="Gene3D" id="1.10.132.30">
    <property type="match status" value="1"/>
</dbReference>
<organism evidence="11 12">
    <name type="scientific">Hibiscus syriacus</name>
    <name type="common">Rose of Sharon</name>
    <dbReference type="NCBI Taxonomy" id="106335"/>
    <lineage>
        <taxon>Eukaryota</taxon>
        <taxon>Viridiplantae</taxon>
        <taxon>Streptophyta</taxon>
        <taxon>Embryophyta</taxon>
        <taxon>Tracheophyta</taxon>
        <taxon>Spermatophyta</taxon>
        <taxon>Magnoliopsida</taxon>
        <taxon>eudicotyledons</taxon>
        <taxon>Gunneridae</taxon>
        <taxon>Pentapetalae</taxon>
        <taxon>rosids</taxon>
        <taxon>malvids</taxon>
        <taxon>Malvales</taxon>
        <taxon>Malvaceae</taxon>
        <taxon>Malvoideae</taxon>
        <taxon>Hibiscus</taxon>
    </lineage>
</organism>
<dbReference type="Gene3D" id="6.10.250.2940">
    <property type="match status" value="1"/>
</dbReference>
<dbReference type="InterPro" id="IPR045867">
    <property type="entry name" value="DNA-dir_RpoC_beta_prime"/>
</dbReference>
<evidence type="ECO:0000256" key="8">
    <source>
        <dbReference type="ARBA" id="ARBA00023163"/>
    </source>
</evidence>
<dbReference type="PANTHER" id="PTHR19376:SF11">
    <property type="entry name" value="DNA-DIRECTED RNA POLYMERASE I SUBUNIT RPA1"/>
    <property type="match status" value="1"/>
</dbReference>
<dbReference type="InterPro" id="IPR007081">
    <property type="entry name" value="RNA_pol_Rpb1_5"/>
</dbReference>
<evidence type="ECO:0000256" key="7">
    <source>
        <dbReference type="ARBA" id="ARBA00022833"/>
    </source>
</evidence>
<evidence type="ECO:0000256" key="4">
    <source>
        <dbReference type="ARBA" id="ARBA00022679"/>
    </source>
</evidence>
<dbReference type="GO" id="GO:0005736">
    <property type="term" value="C:RNA polymerase I complex"/>
    <property type="evidence" value="ECO:0007669"/>
    <property type="project" value="TreeGrafter"/>
</dbReference>
<evidence type="ECO:0000256" key="3">
    <source>
        <dbReference type="ARBA" id="ARBA00022478"/>
    </source>
</evidence>
<gene>
    <name evidence="11" type="ORF">F3Y22_tig00005939pilonHSYRG00131</name>
</gene>
<keyword evidence="4" id="KW-0808">Transferase</keyword>
<proteinExistence type="inferred from homology"/>
<reference evidence="11" key="1">
    <citation type="submission" date="2019-09" db="EMBL/GenBank/DDBJ databases">
        <title>Draft genome information of white flower Hibiscus syriacus.</title>
        <authorList>
            <person name="Kim Y.-M."/>
        </authorList>
    </citation>
    <scope>NUCLEOTIDE SEQUENCE [LARGE SCALE GENOMIC DNA]</scope>
    <source>
        <strain evidence="11">YM2019G1</strain>
    </source>
</reference>
<sequence>MDKVNFQQISSFLGQQELEGKRVPRMVSGKTLPCFHSWDWAARAGGFISDRFLSGLRPQEYYFHCMAGREGLVDTAVKTSRSGYLQRCLIKNLECLKIRYDHTVRDADGSIVQFNYGEDGIDVHQTSFVEKFEALALNRDVMSEKLSYQLGEPDDSGKVLPDGLRDKAVQFIKNNRYMKIKTKNFLKLFNLKFLSSLAQPGEPVGVLAAQSVGEPSTQMTLNTFHLAGRGEMNVTLGIPRLQEILMTASVDIKTPVMTCPLHKGKTK</sequence>
<feature type="domain" description="RNA polymerase Rpb1" evidence="10">
    <location>
        <begin position="3"/>
        <end position="48"/>
    </location>
</feature>
<keyword evidence="5" id="KW-0548">Nucleotidyltransferase</keyword>
<dbReference type="GO" id="GO:0006351">
    <property type="term" value="P:DNA-templated transcription"/>
    <property type="evidence" value="ECO:0007669"/>
    <property type="project" value="InterPro"/>
</dbReference>
<dbReference type="InterPro" id="IPR038120">
    <property type="entry name" value="Rpb1_funnel_sf"/>
</dbReference>
<dbReference type="Pfam" id="PF04998">
    <property type="entry name" value="RNA_pol_Rpb1_5"/>
    <property type="match status" value="1"/>
</dbReference>
<evidence type="ECO:0000313" key="11">
    <source>
        <dbReference type="EMBL" id="KAE8726946.1"/>
    </source>
</evidence>
<dbReference type="EMBL" id="VEPZ02000322">
    <property type="protein sequence ID" value="KAE8726946.1"/>
    <property type="molecule type" value="Genomic_DNA"/>
</dbReference>
<keyword evidence="8" id="KW-0804">Transcription</keyword>
<evidence type="ECO:0000256" key="1">
    <source>
        <dbReference type="ARBA" id="ARBA00006460"/>
    </source>
</evidence>
<evidence type="ECO:0000256" key="2">
    <source>
        <dbReference type="ARBA" id="ARBA00012418"/>
    </source>
</evidence>
<dbReference type="Proteomes" id="UP000436088">
    <property type="component" value="Unassembled WGS sequence"/>
</dbReference>
<dbReference type="GO" id="GO:0046872">
    <property type="term" value="F:metal ion binding"/>
    <property type="evidence" value="ECO:0007669"/>
    <property type="project" value="UniProtKB-KW"/>
</dbReference>
<comment type="caution">
    <text evidence="11">The sequence shown here is derived from an EMBL/GenBank/DDBJ whole genome shotgun (WGS) entry which is preliminary data.</text>
</comment>
<evidence type="ECO:0000259" key="9">
    <source>
        <dbReference type="Pfam" id="PF04998"/>
    </source>
</evidence>
<dbReference type="Pfam" id="PF05000">
    <property type="entry name" value="RNA_pol_Rpb1_4"/>
    <property type="match status" value="1"/>
</dbReference>
<comment type="similarity">
    <text evidence="1">Belongs to the RNA polymerase beta' chain family.</text>
</comment>
<dbReference type="GO" id="GO:0003899">
    <property type="term" value="F:DNA-directed RNA polymerase activity"/>
    <property type="evidence" value="ECO:0007669"/>
    <property type="project" value="UniProtKB-EC"/>
</dbReference>
<dbReference type="EC" id="2.7.7.6" evidence="2"/>
<dbReference type="InterPro" id="IPR007083">
    <property type="entry name" value="RNA_pol_Rpb1_4"/>
</dbReference>
<dbReference type="Gene3D" id="6.20.50.80">
    <property type="match status" value="1"/>
</dbReference>
<dbReference type="GO" id="GO:0003677">
    <property type="term" value="F:DNA binding"/>
    <property type="evidence" value="ECO:0007669"/>
    <property type="project" value="InterPro"/>
</dbReference>
<keyword evidence="3" id="KW-0240">DNA-directed RNA polymerase</keyword>
<name>A0A6A3CDV9_HIBSY</name>
<accession>A0A6A3CDV9</accession>